<dbReference type="InterPro" id="IPR047272">
    <property type="entry name" value="S49_SppA_C"/>
</dbReference>
<dbReference type="SUPFAM" id="SSF52096">
    <property type="entry name" value="ClpP/crotonase"/>
    <property type="match status" value="2"/>
</dbReference>
<dbReference type="InterPro" id="IPR004635">
    <property type="entry name" value="Pept_S49_SppA"/>
</dbReference>
<dbReference type="GO" id="GO:0008236">
    <property type="term" value="F:serine-type peptidase activity"/>
    <property type="evidence" value="ECO:0007669"/>
    <property type="project" value="UniProtKB-KW"/>
</dbReference>
<feature type="domain" description="Peptidase S49" evidence="9">
    <location>
        <begin position="363"/>
        <end position="512"/>
    </location>
</feature>
<comment type="caution">
    <text evidence="10">The sequence shown here is derived from an EMBL/GenBank/DDBJ whole genome shotgun (WGS) entry which is preliminary data.</text>
</comment>
<protein>
    <submittedName>
        <fullName evidence="10">Signal peptide peptidase SppA</fullName>
    </submittedName>
</protein>
<dbReference type="Proteomes" id="UP000886124">
    <property type="component" value="Unassembled WGS sequence"/>
</dbReference>
<reference evidence="10" key="1">
    <citation type="journal article" date="2020" name="mSystems">
        <title>Genome- and Community-Level Interaction Insights into Carbon Utilization and Element Cycling Functions of Hydrothermarchaeota in Hydrothermal Sediment.</title>
        <authorList>
            <person name="Zhou Z."/>
            <person name="Liu Y."/>
            <person name="Xu W."/>
            <person name="Pan J."/>
            <person name="Luo Z.H."/>
            <person name="Li M."/>
        </authorList>
    </citation>
    <scope>NUCLEOTIDE SEQUENCE [LARGE SCALE GENOMIC DNA]</scope>
    <source>
        <strain evidence="10">HyVt-527</strain>
    </source>
</reference>
<dbReference type="CDD" id="cd07023">
    <property type="entry name" value="S49_Sppa_N_C"/>
    <property type="match status" value="1"/>
</dbReference>
<dbReference type="InterPro" id="IPR002142">
    <property type="entry name" value="Peptidase_S49"/>
</dbReference>
<sequence length="572" mass="63382">MKTFLKWLAGVLAVFLLLIIAGFFIVTAFLETEPTVPGKAYLQIDLSGSLPEYTPQDPLEEMLGKTTFDLRKFRDILEKAAVDERIKAVVLQVGFLETGYAKLQELRHLIDHFRKSGKPIYAFLGPGVAMTKDYYVASACDSVFMQPNGNLFITGVRSEVTFYGDFLRRFGVQAQFIQIGKYKNAPDVYTRGKMSPAHRQVLTDLVDQLYRDVVQVIAASRGLSTKRVQKLIDRQTGFSGKQAVEAGLVDRVAFYADVIERLKTRFKKIGSISEVNYARIPASSLKIRNKTRIAVVNCVGVIAETGEGDVPGIGRVAGANALIRDLERVTRSKSIKAIILRVDSPGGSATASEAIWKAIRNAARKKPVVASVSDYGASGGYYISMAADTMIAAPNSLVGSIGIFAGKFSINGLYDKLDLNSEFVQRGKNADLFSMLTPWTKSEQRVISSLIWDFYRDFVQKVADARGLTYQQVDAIARGHVWTGKEAVDKKLFDNNGYFYAAVAAAKKMAGIDSSESVRLVYYPRKKSLMREILSAVQIFSRVSSGSFRSLSSFLKQIQNRPLALMPFRLEF</sequence>
<accession>A0A7V5PR50</accession>
<dbReference type="GO" id="GO:0006465">
    <property type="term" value="P:signal peptide processing"/>
    <property type="evidence" value="ECO:0007669"/>
    <property type="project" value="InterPro"/>
</dbReference>
<evidence type="ECO:0000256" key="4">
    <source>
        <dbReference type="ARBA" id="ARBA00022801"/>
    </source>
</evidence>
<comment type="similarity">
    <text evidence="2">Belongs to the peptidase S49 family.</text>
</comment>
<dbReference type="InterPro" id="IPR047217">
    <property type="entry name" value="S49_SppA_67K_type_N"/>
</dbReference>
<evidence type="ECO:0000259" key="9">
    <source>
        <dbReference type="Pfam" id="PF01343"/>
    </source>
</evidence>
<dbReference type="CDD" id="cd07018">
    <property type="entry name" value="S49_SppA_67K_type"/>
    <property type="match status" value="1"/>
</dbReference>
<dbReference type="AlphaFoldDB" id="A0A7V5PR50"/>
<dbReference type="PIRSF" id="PIRSF001217">
    <property type="entry name" value="Protease_4_SppA"/>
    <property type="match status" value="1"/>
</dbReference>
<dbReference type="GO" id="GO:0016020">
    <property type="term" value="C:membrane"/>
    <property type="evidence" value="ECO:0007669"/>
    <property type="project" value="UniProtKB-SubCell"/>
</dbReference>
<keyword evidence="4" id="KW-0378">Hydrolase</keyword>
<evidence type="ECO:0000256" key="1">
    <source>
        <dbReference type="ARBA" id="ARBA00004370"/>
    </source>
</evidence>
<dbReference type="PANTHER" id="PTHR33209:SF1">
    <property type="entry name" value="PEPTIDASE S49 DOMAIN-CONTAINING PROTEIN"/>
    <property type="match status" value="1"/>
</dbReference>
<evidence type="ECO:0000256" key="2">
    <source>
        <dbReference type="ARBA" id="ARBA00008683"/>
    </source>
</evidence>
<dbReference type="EMBL" id="DROD01000594">
    <property type="protein sequence ID" value="HHJ53380.1"/>
    <property type="molecule type" value="Genomic_DNA"/>
</dbReference>
<keyword evidence="6 8" id="KW-0472">Membrane</keyword>
<proteinExistence type="inferred from homology"/>
<keyword evidence="5" id="KW-0720">Serine protease</keyword>
<dbReference type="InterPro" id="IPR004634">
    <property type="entry name" value="Pept_S49_pIV"/>
</dbReference>
<keyword evidence="8" id="KW-0812">Transmembrane</keyword>
<evidence type="ECO:0000256" key="3">
    <source>
        <dbReference type="ARBA" id="ARBA00022670"/>
    </source>
</evidence>
<evidence type="ECO:0000256" key="5">
    <source>
        <dbReference type="ARBA" id="ARBA00022825"/>
    </source>
</evidence>
<name>A0A7V5PR50_CALAY</name>
<gene>
    <name evidence="10" type="primary">sppA</name>
    <name evidence="10" type="ORF">ENJ89_09320</name>
</gene>
<keyword evidence="8" id="KW-1133">Transmembrane helix</keyword>
<feature type="transmembrane region" description="Helical" evidence="8">
    <location>
        <begin position="7"/>
        <end position="30"/>
    </location>
</feature>
<evidence type="ECO:0000313" key="10">
    <source>
        <dbReference type="EMBL" id="HHJ53380.1"/>
    </source>
</evidence>
<feature type="active site" description="Proton donor/acceptor" evidence="7">
    <location>
        <position position="183"/>
    </location>
</feature>
<dbReference type="Pfam" id="PF01343">
    <property type="entry name" value="Peptidase_S49"/>
    <property type="match status" value="2"/>
</dbReference>
<feature type="domain" description="Peptidase S49" evidence="9">
    <location>
        <begin position="113"/>
        <end position="264"/>
    </location>
</feature>
<keyword evidence="3" id="KW-0645">Protease</keyword>
<evidence type="ECO:0000256" key="6">
    <source>
        <dbReference type="ARBA" id="ARBA00023136"/>
    </source>
</evidence>
<evidence type="ECO:0000256" key="7">
    <source>
        <dbReference type="PIRSR" id="PIRSR001217-1"/>
    </source>
</evidence>
<comment type="subcellular location">
    <subcellularLocation>
        <location evidence="1">Membrane</location>
    </subcellularLocation>
</comment>
<feature type="active site" description="Nucleophile" evidence="7">
    <location>
        <position position="378"/>
    </location>
</feature>
<dbReference type="NCBIfam" id="TIGR00706">
    <property type="entry name" value="SppA_dom"/>
    <property type="match status" value="1"/>
</dbReference>
<dbReference type="Gene3D" id="3.90.226.10">
    <property type="entry name" value="2-enoyl-CoA Hydratase, Chain A, domain 1"/>
    <property type="match status" value="3"/>
</dbReference>
<dbReference type="Gene3D" id="6.20.330.10">
    <property type="match status" value="1"/>
</dbReference>
<evidence type="ECO:0000256" key="8">
    <source>
        <dbReference type="SAM" id="Phobius"/>
    </source>
</evidence>
<dbReference type="InterPro" id="IPR029045">
    <property type="entry name" value="ClpP/crotonase-like_dom_sf"/>
</dbReference>
<dbReference type="PANTHER" id="PTHR33209">
    <property type="entry name" value="PROTEASE 4"/>
    <property type="match status" value="1"/>
</dbReference>
<organism evidence="10">
    <name type="scientific">Caldithrix abyssi</name>
    <dbReference type="NCBI Taxonomy" id="187145"/>
    <lineage>
        <taxon>Bacteria</taxon>
        <taxon>Pseudomonadati</taxon>
        <taxon>Calditrichota</taxon>
        <taxon>Calditrichia</taxon>
        <taxon>Calditrichales</taxon>
        <taxon>Calditrichaceae</taxon>
        <taxon>Caldithrix</taxon>
    </lineage>
</organism>